<evidence type="ECO:0000313" key="5">
    <source>
        <dbReference type="EMBL" id="CAF1362826.1"/>
    </source>
</evidence>
<sequence length="209" mass="24147">MYHYSGNSHQTFIKPPSPLLMDNTNIYSRETAFDPLNYAFDAETMIEPFTYFHDGPAESRRKSITFSSISPSSLSSNFPWSPASSISPSDETPPGYFHQFNNVFHSKYPQQQQYQHPKTICRHCKSHNMPECLYTSHSMYDESGEIFCPVLKKCHCATCIRVINSAGRHDDDSDDDNNIRYPSNDNEFSHLYGIDPRQNSYRMNNNNNF</sequence>
<dbReference type="InterPro" id="IPR038129">
    <property type="entry name" value="Nanos_sf"/>
</dbReference>
<dbReference type="Proteomes" id="UP000663891">
    <property type="component" value="Unassembled WGS sequence"/>
</dbReference>
<evidence type="ECO:0000259" key="2">
    <source>
        <dbReference type="Pfam" id="PF05741"/>
    </source>
</evidence>
<dbReference type="AlphaFoldDB" id="A0A815FKC0"/>
<evidence type="ECO:0000313" key="6">
    <source>
        <dbReference type="EMBL" id="CAF3816204.1"/>
    </source>
</evidence>
<dbReference type="EMBL" id="CAJNON010000659">
    <property type="protein sequence ID" value="CAF1347750.1"/>
    <property type="molecule type" value="Genomic_DNA"/>
</dbReference>
<dbReference type="InterPro" id="IPR024161">
    <property type="entry name" value="Znf_nanos-typ"/>
</dbReference>
<name>A0A815FKC0_9BILA</name>
<accession>A0A815FKC0</accession>
<dbReference type="EMBL" id="CAJNOE010000941">
    <property type="protein sequence ID" value="CAF1362826.1"/>
    <property type="molecule type" value="Genomic_DNA"/>
</dbReference>
<dbReference type="OrthoDB" id="10025794at2759"/>
<evidence type="ECO:0000313" key="9">
    <source>
        <dbReference type="Proteomes" id="UP000663845"/>
    </source>
</evidence>
<evidence type="ECO:0000313" key="3">
    <source>
        <dbReference type="EMBL" id="CAF1326539.1"/>
    </source>
</evidence>
<gene>
    <name evidence="5" type="ORF">IZO911_LOCUS37417</name>
    <name evidence="3" type="ORF">JYZ213_LOCUS33706</name>
    <name evidence="7" type="ORF">KXQ929_LOCUS22217</name>
    <name evidence="8" type="ORF">OKA104_LOCUS27386</name>
    <name evidence="6" type="ORF">OXD698_LOCUS19149</name>
    <name evidence="4" type="ORF">VCS650_LOCUS33591</name>
</gene>
<dbReference type="Gene3D" id="4.10.60.30">
    <property type="entry name" value="Nanos, RNA-binding domain"/>
    <property type="match status" value="1"/>
</dbReference>
<feature type="domain" description="Nanos-type" evidence="2">
    <location>
        <begin position="121"/>
        <end position="160"/>
    </location>
</feature>
<dbReference type="Proteomes" id="UP000663860">
    <property type="component" value="Unassembled WGS sequence"/>
</dbReference>
<dbReference type="EMBL" id="CAJOAZ010001448">
    <property type="protein sequence ID" value="CAF3816204.1"/>
    <property type="molecule type" value="Genomic_DNA"/>
</dbReference>
<dbReference type="Pfam" id="PF05741">
    <property type="entry name" value="zf-nanos"/>
    <property type="match status" value="1"/>
</dbReference>
<comment type="caution">
    <text evidence="3">The sequence shown here is derived from an EMBL/GenBank/DDBJ whole genome shotgun (WGS) entry which is preliminary data.</text>
</comment>
<proteinExistence type="predicted"/>
<evidence type="ECO:0000256" key="1">
    <source>
        <dbReference type="SAM" id="MobiDB-lite"/>
    </source>
</evidence>
<dbReference type="EMBL" id="CAJOBB010001681">
    <property type="protein sequence ID" value="CAF3889744.1"/>
    <property type="molecule type" value="Genomic_DNA"/>
</dbReference>
<organism evidence="3 9">
    <name type="scientific">Adineta steineri</name>
    <dbReference type="NCBI Taxonomy" id="433720"/>
    <lineage>
        <taxon>Eukaryota</taxon>
        <taxon>Metazoa</taxon>
        <taxon>Spiralia</taxon>
        <taxon>Gnathifera</taxon>
        <taxon>Rotifera</taxon>
        <taxon>Eurotatoria</taxon>
        <taxon>Bdelloidea</taxon>
        <taxon>Adinetida</taxon>
        <taxon>Adinetidae</taxon>
        <taxon>Adineta</taxon>
    </lineage>
</organism>
<feature type="region of interest" description="Disordered" evidence="1">
    <location>
        <begin position="167"/>
        <end position="189"/>
    </location>
</feature>
<reference evidence="3" key="1">
    <citation type="submission" date="2021-02" db="EMBL/GenBank/DDBJ databases">
        <authorList>
            <person name="Nowell W R."/>
        </authorList>
    </citation>
    <scope>NUCLEOTIDE SEQUENCE</scope>
</reference>
<dbReference type="Proteomes" id="UP000663868">
    <property type="component" value="Unassembled WGS sequence"/>
</dbReference>
<dbReference type="EMBL" id="CAJOAY010002512">
    <property type="protein sequence ID" value="CAF3958451.1"/>
    <property type="molecule type" value="Genomic_DNA"/>
</dbReference>
<dbReference type="Proteomes" id="UP000663844">
    <property type="component" value="Unassembled WGS sequence"/>
</dbReference>
<evidence type="ECO:0000313" key="4">
    <source>
        <dbReference type="EMBL" id="CAF1347750.1"/>
    </source>
</evidence>
<dbReference type="EMBL" id="CAJNOG010000649">
    <property type="protein sequence ID" value="CAF1326539.1"/>
    <property type="molecule type" value="Genomic_DNA"/>
</dbReference>
<protein>
    <recommendedName>
        <fullName evidence="2">Nanos-type domain-containing protein</fullName>
    </recommendedName>
</protein>
<evidence type="ECO:0000313" key="7">
    <source>
        <dbReference type="EMBL" id="CAF3889744.1"/>
    </source>
</evidence>
<dbReference type="Proteomes" id="UP000663845">
    <property type="component" value="Unassembled WGS sequence"/>
</dbReference>
<evidence type="ECO:0000313" key="8">
    <source>
        <dbReference type="EMBL" id="CAF3958451.1"/>
    </source>
</evidence>
<dbReference type="Proteomes" id="UP000663881">
    <property type="component" value="Unassembled WGS sequence"/>
</dbReference>